<sequence>MRESFSRVPRHLFRVHHPGSGGVTNESYASSAEWEALAAEFTDVFGFREPFCVVDQLAFDGNRVLFYLYGKGESLDQIYLTALDASRCHTDVFLDDLSLIEALQCTWPYTGLEDLWKLRTGLKGPGKSETVTTEQLIERGLFTLQPEFKKFLGWNLHGSAEKS</sequence>
<keyword evidence="2" id="KW-1185">Reference proteome</keyword>
<evidence type="ECO:0000313" key="2">
    <source>
        <dbReference type="Proteomes" id="UP001160390"/>
    </source>
</evidence>
<dbReference type="Proteomes" id="UP001160390">
    <property type="component" value="Unassembled WGS sequence"/>
</dbReference>
<dbReference type="AlphaFoldDB" id="A0AA35LWY5"/>
<protein>
    <submittedName>
        <fullName evidence="1">Uncharacterized protein</fullName>
    </submittedName>
</protein>
<reference evidence="1" key="1">
    <citation type="submission" date="2023-01" db="EMBL/GenBank/DDBJ databases">
        <authorList>
            <person name="Piombo E."/>
        </authorList>
    </citation>
    <scope>NUCLEOTIDE SEQUENCE</scope>
</reference>
<comment type="caution">
    <text evidence="1">The sequence shown here is derived from an EMBL/GenBank/DDBJ whole genome shotgun (WGS) entry which is preliminary data.</text>
</comment>
<organism evidence="1 2">
    <name type="scientific">Clonostachys chloroleuca</name>
    <dbReference type="NCBI Taxonomy" id="1926264"/>
    <lineage>
        <taxon>Eukaryota</taxon>
        <taxon>Fungi</taxon>
        <taxon>Dikarya</taxon>
        <taxon>Ascomycota</taxon>
        <taxon>Pezizomycotina</taxon>
        <taxon>Sordariomycetes</taxon>
        <taxon>Hypocreomycetidae</taxon>
        <taxon>Hypocreales</taxon>
        <taxon>Bionectriaceae</taxon>
        <taxon>Clonostachys</taxon>
    </lineage>
</organism>
<gene>
    <name evidence="1" type="ORF">CCHLO57077_00004180</name>
</gene>
<accession>A0AA35LWY5</accession>
<evidence type="ECO:0000313" key="1">
    <source>
        <dbReference type="EMBL" id="CAI6081843.1"/>
    </source>
</evidence>
<dbReference type="EMBL" id="CABFNP030000705">
    <property type="protein sequence ID" value="CAI6081843.1"/>
    <property type="molecule type" value="Genomic_DNA"/>
</dbReference>
<proteinExistence type="predicted"/>
<name>A0AA35LWY5_9HYPO</name>